<dbReference type="InterPro" id="IPR043519">
    <property type="entry name" value="NT_sf"/>
</dbReference>
<evidence type="ECO:0000313" key="14">
    <source>
        <dbReference type="EMBL" id="SDG02351.1"/>
    </source>
</evidence>
<dbReference type="InterPro" id="IPR002934">
    <property type="entry name" value="Polymerase_NTP_transf_dom"/>
</dbReference>
<keyword evidence="15" id="KW-1185">Reference proteome</keyword>
<keyword evidence="6 10" id="KW-0692">RNA repair</keyword>
<feature type="binding site" evidence="10">
    <location>
        <position position="141"/>
    </location>
    <ligand>
        <name>CTP</name>
        <dbReference type="ChEBI" id="CHEBI:37563"/>
    </ligand>
</feature>
<feature type="binding site" evidence="10">
    <location>
        <position position="170"/>
    </location>
    <ligand>
        <name>CTP</name>
        <dbReference type="ChEBI" id="CHEBI:37563"/>
    </ligand>
</feature>
<feature type="binding site" evidence="10">
    <location>
        <position position="161"/>
    </location>
    <ligand>
        <name>CTP</name>
        <dbReference type="ChEBI" id="CHEBI:37563"/>
    </ligand>
</feature>
<feature type="domain" description="CCA-adding enzyme C-terminal" evidence="13">
    <location>
        <begin position="301"/>
        <end position="454"/>
    </location>
</feature>
<keyword evidence="1 10" id="KW-0808">Transferase</keyword>
<feature type="binding site" evidence="10">
    <location>
        <position position="170"/>
    </location>
    <ligand>
        <name>ATP</name>
        <dbReference type="ChEBI" id="CHEBI:30616"/>
    </ligand>
</feature>
<comment type="cofactor">
    <cofactor evidence="10">
        <name>Mg(2+)</name>
        <dbReference type="ChEBI" id="CHEBI:18420"/>
    </cofactor>
</comment>
<feature type="binding site" evidence="10">
    <location>
        <position position="58"/>
    </location>
    <ligand>
        <name>ATP</name>
        <dbReference type="ChEBI" id="CHEBI:30616"/>
    </ligand>
</feature>
<dbReference type="RefSeq" id="WP_092694140.1">
    <property type="nucleotide sequence ID" value="NZ_FNBK01000013.1"/>
</dbReference>
<organism evidence="14 15">
    <name type="scientific">Halorientalis regularis</name>
    <dbReference type="NCBI Taxonomy" id="660518"/>
    <lineage>
        <taxon>Archaea</taxon>
        <taxon>Methanobacteriati</taxon>
        <taxon>Methanobacteriota</taxon>
        <taxon>Stenosarchaea group</taxon>
        <taxon>Halobacteria</taxon>
        <taxon>Halobacteriales</taxon>
        <taxon>Haloarculaceae</taxon>
        <taxon>Halorientalis</taxon>
    </lineage>
</organism>
<dbReference type="GO" id="GO:0001680">
    <property type="term" value="P:tRNA 3'-terminal CCA addition"/>
    <property type="evidence" value="ECO:0007669"/>
    <property type="project" value="UniProtKB-UniRule"/>
</dbReference>
<name>A0A1G7QUZ0_9EURY</name>
<comment type="function">
    <text evidence="10">Catalyzes the addition and repair of the essential 3'-terminal CCA sequence in tRNAs without using a nucleic acid template. Adds these three nucleotides in the order of C, C, and A to the tRNA nucleotide-73, using CTP and ATP as substrates and producing inorganic pyrophosphate. tRNA 3'-terminal CCA addition is required both for tRNA processing and repair. Also involved in tRNA surveillance by mediating tandem CCA addition to generate a CCACCA at the 3' terminus of unstable tRNAs. While stable tRNAs receive only 3'-terminal CCA, unstable tRNAs are marked with CCACCA and rapidly degraded.</text>
</comment>
<evidence type="ECO:0000256" key="4">
    <source>
        <dbReference type="ARBA" id="ARBA00022723"/>
    </source>
</evidence>
<dbReference type="EC" id="2.7.7.72" evidence="10"/>
<dbReference type="PIRSF" id="PIRSF005335">
    <property type="entry name" value="CCA_arch"/>
    <property type="match status" value="1"/>
</dbReference>
<evidence type="ECO:0000256" key="8">
    <source>
        <dbReference type="ARBA" id="ARBA00022842"/>
    </source>
</evidence>
<keyword evidence="3 10" id="KW-0548">Nucleotidyltransferase</keyword>
<gene>
    <name evidence="10" type="primary">cca</name>
    <name evidence="14" type="ORF">SAMN05216218_113108</name>
</gene>
<comment type="subunit">
    <text evidence="10">Homodimer.</text>
</comment>
<accession>A0A1G7QUZ0</accession>
<dbReference type="InterPro" id="IPR048833">
    <property type="entry name" value="CAA_C"/>
</dbReference>
<dbReference type="AlphaFoldDB" id="A0A1G7QUZ0"/>
<evidence type="ECO:0000256" key="7">
    <source>
        <dbReference type="ARBA" id="ARBA00022840"/>
    </source>
</evidence>
<proteinExistence type="inferred from homology"/>
<evidence type="ECO:0000256" key="5">
    <source>
        <dbReference type="ARBA" id="ARBA00022741"/>
    </source>
</evidence>
<feature type="binding site" evidence="10">
    <location>
        <position position="141"/>
    </location>
    <ligand>
        <name>ATP</name>
        <dbReference type="ChEBI" id="CHEBI:30616"/>
    </ligand>
</feature>
<evidence type="ECO:0000256" key="1">
    <source>
        <dbReference type="ARBA" id="ARBA00022679"/>
    </source>
</evidence>
<dbReference type="GO" id="GO:0004810">
    <property type="term" value="F:CCA tRNA nucleotidyltransferase activity"/>
    <property type="evidence" value="ECO:0007669"/>
    <property type="project" value="UniProtKB-UniRule"/>
</dbReference>
<dbReference type="HAMAP" id="MF_01264">
    <property type="entry name" value="CCA_arch"/>
    <property type="match status" value="1"/>
</dbReference>
<dbReference type="Gene3D" id="1.10.1410.30">
    <property type="entry name" value="CCA tRNA nucleotidyltransferase, domain 2"/>
    <property type="match status" value="1"/>
</dbReference>
<dbReference type="GO" id="GO:0160016">
    <property type="term" value="F:CCACCA tRNA nucleotidyltransferase activity"/>
    <property type="evidence" value="ECO:0007669"/>
    <property type="project" value="RHEA"/>
</dbReference>
<keyword evidence="2 10" id="KW-0819">tRNA processing</keyword>
<feature type="binding site" evidence="10">
    <location>
        <position position="55"/>
    </location>
    <ligand>
        <name>ATP</name>
        <dbReference type="ChEBI" id="CHEBI:30616"/>
    </ligand>
</feature>
<dbReference type="Proteomes" id="UP000199076">
    <property type="component" value="Unassembled WGS sequence"/>
</dbReference>
<dbReference type="InterPro" id="IPR008229">
    <property type="entry name" value="CCA-adding_arc"/>
</dbReference>
<keyword evidence="9 10" id="KW-0694">RNA-binding</keyword>
<comment type="catalytic activity">
    <reaction evidence="10">
        <text>a tRNA with a 3' CCA end + 2 CTP + ATP = a tRNA with a 3' CCACCA end + 3 diphosphate</text>
        <dbReference type="Rhea" id="RHEA:76235"/>
        <dbReference type="Rhea" id="RHEA-COMP:10468"/>
        <dbReference type="Rhea" id="RHEA-COMP:18655"/>
        <dbReference type="ChEBI" id="CHEBI:30616"/>
        <dbReference type="ChEBI" id="CHEBI:33019"/>
        <dbReference type="ChEBI" id="CHEBI:37563"/>
        <dbReference type="ChEBI" id="CHEBI:83071"/>
        <dbReference type="ChEBI" id="CHEBI:195187"/>
    </reaction>
</comment>
<dbReference type="InterPro" id="IPR011068">
    <property type="entry name" value="NuclTrfase_I-like_C"/>
</dbReference>
<dbReference type="GO" id="GO:0042245">
    <property type="term" value="P:RNA repair"/>
    <property type="evidence" value="ECO:0007669"/>
    <property type="project" value="UniProtKB-KW"/>
</dbReference>
<dbReference type="InterPro" id="IPR006116">
    <property type="entry name" value="NT_2-5OAS_ClassI-CCAase"/>
</dbReference>
<protein>
    <recommendedName>
        <fullName evidence="10">CCA-adding enzyme</fullName>
        <ecNumber evidence="10">2.7.7.72</ecNumber>
    </recommendedName>
    <alternativeName>
        <fullName evidence="10">CCA tRNA nucleotidyltransferase</fullName>
    </alternativeName>
    <alternativeName>
        <fullName evidence="10">tRNA CCA-pyrophosphorylase</fullName>
    </alternativeName>
    <alternativeName>
        <fullName evidence="10">tRNA adenylyl-/cytidylyl- transferase</fullName>
    </alternativeName>
    <alternativeName>
        <fullName evidence="10">tRNA nucleotidyltransferase</fullName>
    </alternativeName>
    <alternativeName>
        <fullName evidence="10">tRNA-NT</fullName>
    </alternativeName>
</protein>
<dbReference type="EMBL" id="FNBK01000013">
    <property type="protein sequence ID" value="SDG02351.1"/>
    <property type="molecule type" value="Genomic_DNA"/>
</dbReference>
<sequence length="476" mass="52174">MTEEFDAVVAAVRDRVTPDDEERERLRAVTERLTERTEAATADLPVETDVVLVGSTARGTWLAGDRDVDLFVRFPADLDREDLEAYGLQVGREVLPDGREEYAEHPYTVGEFEGFSVDLVPCYDVADATAIQSAVDRTPFHTAYLDERLDDDIAADVRVAKAFLKGIGVYGADLKTRGFSGYLTELLVLEYGGFRPLLEAAADWHPPVEIDPADHAAERETASPSRNDEVGTADLAFDDPLVVIDPTDPERNVAAALSAANVARLQHYARESLADPREDLFEPDDPDPLDAEAVHEAVVARGTTPVAVTFDAPNLVDDQLWPQLRKSRRGIVAELDRRGFDVFRSATFADDRAAIFLELAVADRPAVERHGGPPVHVRDHARGFYEKYAQIGDDSSDPASPPYGPFVADGRYVVERAREFTTARDFLASDAVFEVALGAHVESALEADYAVLVGDDVAALADDFGVELARYFSPKP</sequence>
<dbReference type="GO" id="GO:0000049">
    <property type="term" value="F:tRNA binding"/>
    <property type="evidence" value="ECO:0007669"/>
    <property type="project" value="UniProtKB-UniRule"/>
</dbReference>
<comment type="catalytic activity">
    <reaction evidence="10">
        <text>a tRNA precursor + 2 CTP + ATP = a tRNA with a 3' CCA end + 3 diphosphate</text>
        <dbReference type="Rhea" id="RHEA:14433"/>
        <dbReference type="Rhea" id="RHEA-COMP:10465"/>
        <dbReference type="Rhea" id="RHEA-COMP:10468"/>
        <dbReference type="ChEBI" id="CHEBI:30616"/>
        <dbReference type="ChEBI" id="CHEBI:33019"/>
        <dbReference type="ChEBI" id="CHEBI:37563"/>
        <dbReference type="ChEBI" id="CHEBI:74896"/>
        <dbReference type="ChEBI" id="CHEBI:83071"/>
        <dbReference type="EC" id="2.7.7.72"/>
    </reaction>
</comment>
<dbReference type="NCBIfam" id="TIGR03671">
    <property type="entry name" value="cca_archaeal"/>
    <property type="match status" value="1"/>
</dbReference>
<evidence type="ECO:0000313" key="15">
    <source>
        <dbReference type="Proteomes" id="UP000199076"/>
    </source>
</evidence>
<dbReference type="CDD" id="cd05400">
    <property type="entry name" value="NT_2-5OAS_ClassI-CCAase"/>
    <property type="match status" value="1"/>
</dbReference>
<dbReference type="OrthoDB" id="7378at2157"/>
<feature type="binding site" evidence="10">
    <location>
        <position position="58"/>
    </location>
    <ligand>
        <name>CTP</name>
        <dbReference type="ChEBI" id="CHEBI:37563"/>
    </ligand>
</feature>
<feature type="domain" description="tRNA nucleotidyltransferase substrate binding" evidence="12">
    <location>
        <begin position="156"/>
        <end position="282"/>
    </location>
</feature>
<dbReference type="Pfam" id="PF01909">
    <property type="entry name" value="NTP_transf_2"/>
    <property type="match status" value="1"/>
</dbReference>
<evidence type="ECO:0000256" key="9">
    <source>
        <dbReference type="ARBA" id="ARBA00022884"/>
    </source>
</evidence>
<dbReference type="PROSITE" id="PS50152">
    <property type="entry name" value="25A_SYNTH_3"/>
    <property type="match status" value="1"/>
</dbReference>
<comment type="miscellaneous">
    <text evidence="10">A single active site specifically recognizes both ATP and CTP and is responsible for their addition.</text>
</comment>
<dbReference type="Gene3D" id="3.30.70.1550">
    <property type="entry name" value="Archaeal tRNA CCA-adding enzyme catalytic domain"/>
    <property type="match status" value="1"/>
</dbReference>
<feature type="binding site" evidence="10">
    <location>
        <position position="161"/>
    </location>
    <ligand>
        <name>ATP</name>
        <dbReference type="ChEBI" id="CHEBI:30616"/>
    </ligand>
</feature>
<dbReference type="GO" id="GO:0000287">
    <property type="term" value="F:magnesium ion binding"/>
    <property type="evidence" value="ECO:0007669"/>
    <property type="project" value="UniProtKB-UniRule"/>
</dbReference>
<evidence type="ECO:0000259" key="13">
    <source>
        <dbReference type="Pfam" id="PF21133"/>
    </source>
</evidence>
<keyword evidence="5 10" id="KW-0547">Nucleotide-binding</keyword>
<reference evidence="15" key="1">
    <citation type="submission" date="2016-10" db="EMBL/GenBank/DDBJ databases">
        <authorList>
            <person name="Varghese N."/>
            <person name="Submissions S."/>
        </authorList>
    </citation>
    <scope>NUCLEOTIDE SEQUENCE [LARGE SCALE GENOMIC DNA]</scope>
    <source>
        <strain evidence="15">IBRC-M 10760</strain>
    </source>
</reference>
<evidence type="ECO:0000256" key="2">
    <source>
        <dbReference type="ARBA" id="ARBA00022694"/>
    </source>
</evidence>
<dbReference type="Pfam" id="PF21133">
    <property type="entry name" value="CAA_C"/>
    <property type="match status" value="1"/>
</dbReference>
<keyword evidence="7 10" id="KW-0067">ATP-binding</keyword>
<dbReference type="Gene3D" id="3.30.70.590">
    <property type="entry name" value="Poly(A) polymerase predicted RNA binding domain"/>
    <property type="match status" value="1"/>
</dbReference>
<feature type="binding site" evidence="10">
    <location>
        <position position="118"/>
    </location>
    <ligand>
        <name>Mg(2+)</name>
        <dbReference type="ChEBI" id="CHEBI:18420"/>
    </ligand>
</feature>
<dbReference type="SUPFAM" id="SSF55003">
    <property type="entry name" value="PAP/Archaeal CCA-adding enzyme, C-terminal domain"/>
    <property type="match status" value="1"/>
</dbReference>
<dbReference type="InterPro" id="IPR042090">
    <property type="entry name" value="CCA_tRNA_nucleotrans_2"/>
</dbReference>
<comment type="similarity">
    <text evidence="10">Belongs to the tRNA nucleotidyltransferase/poly(A) polymerase family. Archaeal CCA-adding enzyme subfamily.</text>
</comment>
<evidence type="ECO:0000259" key="12">
    <source>
        <dbReference type="Pfam" id="PF09249"/>
    </source>
</evidence>
<feature type="binding site" evidence="10">
    <location>
        <position position="67"/>
    </location>
    <ligand>
        <name>Mg(2+)</name>
        <dbReference type="ChEBI" id="CHEBI:18420"/>
    </ligand>
</feature>
<dbReference type="InterPro" id="IPR015329">
    <property type="entry name" value="tRNA_NucTransf2"/>
</dbReference>
<dbReference type="STRING" id="660518.SAMN05216218_113108"/>
<evidence type="ECO:0000259" key="11">
    <source>
        <dbReference type="Pfam" id="PF01909"/>
    </source>
</evidence>
<dbReference type="PANTHER" id="PTHR39643">
    <property type="entry name" value="CCA-ADDING ENZYME"/>
    <property type="match status" value="1"/>
</dbReference>
<feature type="binding site" evidence="10">
    <location>
        <position position="55"/>
    </location>
    <ligand>
        <name>CTP</name>
        <dbReference type="ChEBI" id="CHEBI:37563"/>
    </ligand>
</feature>
<feature type="binding site" evidence="10">
    <location>
        <position position="69"/>
    </location>
    <ligand>
        <name>Mg(2+)</name>
        <dbReference type="ChEBI" id="CHEBI:18420"/>
    </ligand>
</feature>
<keyword evidence="4 10" id="KW-0479">Metal-binding</keyword>
<evidence type="ECO:0000256" key="3">
    <source>
        <dbReference type="ARBA" id="ARBA00022695"/>
    </source>
</evidence>
<dbReference type="SUPFAM" id="SSF81631">
    <property type="entry name" value="PAP/OAS1 substrate-binding domain"/>
    <property type="match status" value="1"/>
</dbReference>
<dbReference type="Gene3D" id="3.30.460.10">
    <property type="entry name" value="Beta Polymerase, domain 2"/>
    <property type="match status" value="1"/>
</dbReference>
<dbReference type="GO" id="GO:0005524">
    <property type="term" value="F:ATP binding"/>
    <property type="evidence" value="ECO:0007669"/>
    <property type="project" value="UniProtKB-UniRule"/>
</dbReference>
<feature type="domain" description="Polymerase nucleotidyl transferase" evidence="11">
    <location>
        <begin position="47"/>
        <end position="141"/>
    </location>
</feature>
<evidence type="ECO:0000256" key="10">
    <source>
        <dbReference type="HAMAP-Rule" id="MF_01264"/>
    </source>
</evidence>
<dbReference type="Pfam" id="PF09249">
    <property type="entry name" value="tRNA_NucTransf2"/>
    <property type="match status" value="1"/>
</dbReference>
<dbReference type="SUPFAM" id="SSF81301">
    <property type="entry name" value="Nucleotidyltransferase"/>
    <property type="match status" value="1"/>
</dbReference>
<dbReference type="PANTHER" id="PTHR39643:SF1">
    <property type="entry name" value="CCA-ADDING ENZYME"/>
    <property type="match status" value="1"/>
</dbReference>
<evidence type="ECO:0000256" key="6">
    <source>
        <dbReference type="ARBA" id="ARBA00022800"/>
    </source>
</evidence>
<keyword evidence="8 10" id="KW-0460">Magnesium</keyword>